<evidence type="ECO:0000313" key="1">
    <source>
        <dbReference type="EMBL" id="PWZ22514.1"/>
    </source>
</evidence>
<gene>
    <name evidence="1" type="ORF">Zm00014a_014007</name>
</gene>
<dbReference type="EMBL" id="NCVQ01000006">
    <property type="protein sequence ID" value="PWZ22514.1"/>
    <property type="molecule type" value="Genomic_DNA"/>
</dbReference>
<evidence type="ECO:0000313" key="2">
    <source>
        <dbReference type="Proteomes" id="UP000251960"/>
    </source>
</evidence>
<protein>
    <submittedName>
        <fullName evidence="1">Uncharacterized protein</fullName>
    </submittedName>
</protein>
<accession>A0A3L6EN28</accession>
<dbReference type="Proteomes" id="UP000251960">
    <property type="component" value="Chromosome 5"/>
</dbReference>
<dbReference type="AlphaFoldDB" id="A0A3L6EN28"/>
<comment type="caution">
    <text evidence="1">The sequence shown here is derived from an EMBL/GenBank/DDBJ whole genome shotgun (WGS) entry which is preliminary data.</text>
</comment>
<name>A0A3L6EN28_MAIZE</name>
<proteinExistence type="predicted"/>
<feature type="non-terminal residue" evidence="1">
    <location>
        <position position="1"/>
    </location>
</feature>
<sequence>GETRRWATAWTPRRRLGAY</sequence>
<reference evidence="1 2" key="1">
    <citation type="journal article" date="2018" name="Nat. Genet.">
        <title>Extensive intraspecific gene order and gene structural variations between Mo17 and other maize genomes.</title>
        <authorList>
            <person name="Sun S."/>
            <person name="Zhou Y."/>
            <person name="Chen J."/>
            <person name="Shi J."/>
            <person name="Zhao H."/>
            <person name="Zhao H."/>
            <person name="Song W."/>
            <person name="Zhang M."/>
            <person name="Cui Y."/>
            <person name="Dong X."/>
            <person name="Liu H."/>
            <person name="Ma X."/>
            <person name="Jiao Y."/>
            <person name="Wang B."/>
            <person name="Wei X."/>
            <person name="Stein J.C."/>
            <person name="Glaubitz J.C."/>
            <person name="Lu F."/>
            <person name="Yu G."/>
            <person name="Liang C."/>
            <person name="Fengler K."/>
            <person name="Li B."/>
            <person name="Rafalski A."/>
            <person name="Schnable P.S."/>
            <person name="Ware D.H."/>
            <person name="Buckler E.S."/>
            <person name="Lai J."/>
        </authorList>
    </citation>
    <scope>NUCLEOTIDE SEQUENCE [LARGE SCALE GENOMIC DNA]</scope>
    <source>
        <strain evidence="2">cv. Missouri 17</strain>
        <tissue evidence="1">Seedling</tissue>
    </source>
</reference>
<organism evidence="1 2">
    <name type="scientific">Zea mays</name>
    <name type="common">Maize</name>
    <dbReference type="NCBI Taxonomy" id="4577"/>
    <lineage>
        <taxon>Eukaryota</taxon>
        <taxon>Viridiplantae</taxon>
        <taxon>Streptophyta</taxon>
        <taxon>Embryophyta</taxon>
        <taxon>Tracheophyta</taxon>
        <taxon>Spermatophyta</taxon>
        <taxon>Magnoliopsida</taxon>
        <taxon>Liliopsida</taxon>
        <taxon>Poales</taxon>
        <taxon>Poaceae</taxon>
        <taxon>PACMAD clade</taxon>
        <taxon>Panicoideae</taxon>
        <taxon>Andropogonodae</taxon>
        <taxon>Andropogoneae</taxon>
        <taxon>Tripsacinae</taxon>
        <taxon>Zea</taxon>
    </lineage>
</organism>